<dbReference type="GO" id="GO:0043597">
    <property type="term" value="C:cytoplasmic replication fork"/>
    <property type="evidence" value="ECO:0007669"/>
    <property type="project" value="TreeGrafter"/>
</dbReference>
<dbReference type="InterPro" id="IPR013497">
    <property type="entry name" value="Topo_IA_cen"/>
</dbReference>
<sequence length="719" mass="82264">MSTVILAEKPSQAQAYASAFSTKKKDGYIEILNDSIFPNGTKITWGVGHLVELKEPSQYKSEWKQWSLDHLPIVPESFEFQPTTKTKDQYNIVKRLLDEATKIIIATDCDREGENIARSIIEVSGNDHKPMKRLWINSLEKHEVINGFKNLQDAGSYQPLYQEAQARQIGDWMVGMTGTRLYSVLLQQQGLKKKGAWSVGRVQTPTLKLIYDRQKSIENFKSEPFFEIEGAFDTDKGRYQGKVKGRYKSNVDAQLHLQEANVSEKQQTKGYISSIEKNEKRNKPPKLHSLSSLQTLANQKFKYSPSETLKIVQSLYDNPLKLVSYPRTDTQHITDNEFTYLKEKMKRYQSIVDFSFEPETTDPQKRYVDASKVQEHYAIIPTKKIPDYHTLQKLDEKQINIYMEIIKKMLGMFCSDYIYDETLMTTNVNGIDFISKGKTEVHKGWKQIHQDNGQEDNENNEHQSLPILEKGTEVKADVTIKEGKTKPPKPYTQGQLITLMKTCGKNIDDEEAQETLKEVEGLGTEATRSSIIEALMKQGYIEVKKNKVSVTEEGNVLCQSVEGTLLSKPEMTAKWEQFLKRIGQEEAEKHDFIENTKKFVNKLVHQAQEDLQNVNTEYAKKAIEDQGSMAVCPSCQIGNIMDRKKFYGCSEYRNGCKQTFPKKFVGKTITKTQVKALCEKGITSVIKGFESKKGNTFDAHLILTDEGLQMEFPKKKMKT</sequence>
<comment type="similarity">
    <text evidence="2">Belongs to the type IA topoisomerase family.</text>
</comment>
<keyword evidence="8 16" id="KW-0413">Isomerase</keyword>
<dbReference type="EMBL" id="JACHHJ010000002">
    <property type="protein sequence ID" value="MBB6449738.1"/>
    <property type="molecule type" value="Genomic_DNA"/>
</dbReference>
<dbReference type="CDD" id="cd00186">
    <property type="entry name" value="TOP1Ac"/>
    <property type="match status" value="1"/>
</dbReference>
<dbReference type="Proteomes" id="UP000568839">
    <property type="component" value="Unassembled WGS sequence"/>
</dbReference>
<keyword evidence="5" id="KW-0460">Magnesium</keyword>
<dbReference type="NCBIfam" id="NF005829">
    <property type="entry name" value="PRK07726.1"/>
    <property type="match status" value="1"/>
</dbReference>
<dbReference type="Pfam" id="PF13342">
    <property type="entry name" value="Toprim_Crpt"/>
    <property type="match status" value="1"/>
</dbReference>
<keyword evidence="4" id="KW-0479">Metal-binding</keyword>
<evidence type="ECO:0000256" key="6">
    <source>
        <dbReference type="ARBA" id="ARBA00023029"/>
    </source>
</evidence>
<evidence type="ECO:0000256" key="13">
    <source>
        <dbReference type="SAM" id="Coils"/>
    </source>
</evidence>
<reference evidence="16 17" key="1">
    <citation type="submission" date="2020-08" db="EMBL/GenBank/DDBJ databases">
        <title>Genomic Encyclopedia of Type Strains, Phase IV (KMG-IV): sequencing the most valuable type-strain genomes for metagenomic binning, comparative biology and taxonomic classification.</title>
        <authorList>
            <person name="Goeker M."/>
        </authorList>
    </citation>
    <scope>NUCLEOTIDE SEQUENCE [LARGE SCALE GENOMIC DNA]</scope>
    <source>
        <strain evidence="16 17">DSM 21769</strain>
    </source>
</reference>
<comment type="caution">
    <text evidence="16">The sequence shown here is derived from an EMBL/GenBank/DDBJ whole genome shotgun (WGS) entry which is preliminary data.</text>
</comment>
<dbReference type="Gene3D" id="1.10.460.10">
    <property type="entry name" value="Topoisomerase I, domain 2"/>
    <property type="match status" value="1"/>
</dbReference>
<feature type="domain" description="Topo IA-type catalytic" evidence="15">
    <location>
        <begin position="157"/>
        <end position="604"/>
    </location>
</feature>
<dbReference type="NCBIfam" id="TIGR01056">
    <property type="entry name" value="topB"/>
    <property type="match status" value="1"/>
</dbReference>
<evidence type="ECO:0000256" key="4">
    <source>
        <dbReference type="ARBA" id="ARBA00022723"/>
    </source>
</evidence>
<evidence type="ECO:0000256" key="12">
    <source>
        <dbReference type="ARBA" id="ARBA00032877"/>
    </source>
</evidence>
<dbReference type="Gene3D" id="3.40.50.140">
    <property type="match status" value="1"/>
</dbReference>
<dbReference type="GO" id="GO:0003917">
    <property type="term" value="F:DNA topoisomerase type I (single strand cut, ATP-independent) activity"/>
    <property type="evidence" value="ECO:0007669"/>
    <property type="project" value="UniProtKB-EC"/>
</dbReference>
<evidence type="ECO:0000256" key="8">
    <source>
        <dbReference type="ARBA" id="ARBA00023235"/>
    </source>
</evidence>
<evidence type="ECO:0000256" key="2">
    <source>
        <dbReference type="ARBA" id="ARBA00009446"/>
    </source>
</evidence>
<feature type="domain" description="Toprim" evidence="14">
    <location>
        <begin position="2"/>
        <end position="138"/>
    </location>
</feature>
<dbReference type="GO" id="GO:0046872">
    <property type="term" value="F:metal ion binding"/>
    <property type="evidence" value="ECO:0007669"/>
    <property type="project" value="UniProtKB-KW"/>
</dbReference>
<dbReference type="InterPro" id="IPR013826">
    <property type="entry name" value="Topo_IA_cen_sub3"/>
</dbReference>
<evidence type="ECO:0000256" key="7">
    <source>
        <dbReference type="ARBA" id="ARBA00023125"/>
    </source>
</evidence>
<protein>
    <recommendedName>
        <fullName evidence="3">DNA topoisomerase</fullName>
        <ecNumber evidence="3">5.6.2.1</ecNumber>
    </recommendedName>
    <alternativeName>
        <fullName evidence="12">Omega-protein</fullName>
    </alternativeName>
    <alternativeName>
        <fullName evidence="11">Relaxing enzyme</fullName>
    </alternativeName>
    <alternativeName>
        <fullName evidence="9">Swivelase</fullName>
    </alternativeName>
    <alternativeName>
        <fullName evidence="10">Untwisting enzyme</fullName>
    </alternativeName>
</protein>
<evidence type="ECO:0000313" key="17">
    <source>
        <dbReference type="Proteomes" id="UP000568839"/>
    </source>
</evidence>
<keyword evidence="17" id="KW-1185">Reference proteome</keyword>
<accession>A0A841Q1H6</accession>
<dbReference type="PRINTS" id="PR00417">
    <property type="entry name" value="PRTPISMRASEI"/>
</dbReference>
<dbReference type="InterPro" id="IPR023406">
    <property type="entry name" value="Topo_IA_AS"/>
</dbReference>
<dbReference type="Gene3D" id="2.70.20.10">
    <property type="entry name" value="Topoisomerase I, domain 3"/>
    <property type="match status" value="1"/>
</dbReference>
<dbReference type="InterPro" id="IPR034144">
    <property type="entry name" value="TOPRIM_TopoIII"/>
</dbReference>
<organism evidence="16 17">
    <name type="scientific">Geomicrobium halophilum</name>
    <dbReference type="NCBI Taxonomy" id="549000"/>
    <lineage>
        <taxon>Bacteria</taxon>
        <taxon>Bacillati</taxon>
        <taxon>Bacillota</taxon>
        <taxon>Bacilli</taxon>
        <taxon>Bacillales</taxon>
        <taxon>Geomicrobium</taxon>
    </lineage>
</organism>
<evidence type="ECO:0000259" key="14">
    <source>
        <dbReference type="PROSITE" id="PS50880"/>
    </source>
</evidence>
<evidence type="ECO:0000313" key="16">
    <source>
        <dbReference type="EMBL" id="MBB6449738.1"/>
    </source>
</evidence>
<dbReference type="EC" id="5.6.2.1" evidence="3"/>
<evidence type="ECO:0000259" key="15">
    <source>
        <dbReference type="PROSITE" id="PS52039"/>
    </source>
</evidence>
<dbReference type="InterPro" id="IPR000380">
    <property type="entry name" value="Topo_IA"/>
</dbReference>
<dbReference type="SMART" id="SM00436">
    <property type="entry name" value="TOP1Bc"/>
    <property type="match status" value="1"/>
</dbReference>
<dbReference type="Pfam" id="PF01751">
    <property type="entry name" value="Toprim"/>
    <property type="match status" value="1"/>
</dbReference>
<dbReference type="SUPFAM" id="SSF56712">
    <property type="entry name" value="Prokaryotic type I DNA topoisomerase"/>
    <property type="match status" value="1"/>
</dbReference>
<proteinExistence type="inferred from homology"/>
<dbReference type="GO" id="GO:0003677">
    <property type="term" value="F:DNA binding"/>
    <property type="evidence" value="ECO:0007669"/>
    <property type="project" value="UniProtKB-KW"/>
</dbReference>
<evidence type="ECO:0000256" key="1">
    <source>
        <dbReference type="ARBA" id="ARBA00000213"/>
    </source>
</evidence>
<dbReference type="InterPro" id="IPR025589">
    <property type="entry name" value="Toprim_C_rpt"/>
</dbReference>
<keyword evidence="7" id="KW-0238">DNA-binding</keyword>
<dbReference type="InterPro" id="IPR013824">
    <property type="entry name" value="Topo_IA_cen_sub1"/>
</dbReference>
<dbReference type="PANTHER" id="PTHR11390:SF21">
    <property type="entry name" value="DNA TOPOISOMERASE 3-ALPHA"/>
    <property type="match status" value="1"/>
</dbReference>
<keyword evidence="6" id="KW-0799">Topoisomerase</keyword>
<dbReference type="PROSITE" id="PS00396">
    <property type="entry name" value="TOPO_IA_1"/>
    <property type="match status" value="1"/>
</dbReference>
<evidence type="ECO:0000256" key="3">
    <source>
        <dbReference type="ARBA" id="ARBA00012891"/>
    </source>
</evidence>
<dbReference type="PANTHER" id="PTHR11390">
    <property type="entry name" value="PROKARYOTIC DNA TOPOISOMERASE"/>
    <property type="match status" value="1"/>
</dbReference>
<dbReference type="CDD" id="cd03362">
    <property type="entry name" value="TOPRIM_TopoIA_TopoIII"/>
    <property type="match status" value="1"/>
</dbReference>
<evidence type="ECO:0000256" key="9">
    <source>
        <dbReference type="ARBA" id="ARBA00030003"/>
    </source>
</evidence>
<dbReference type="Pfam" id="PF01131">
    <property type="entry name" value="Topoisom_bac"/>
    <property type="match status" value="1"/>
</dbReference>
<evidence type="ECO:0000256" key="5">
    <source>
        <dbReference type="ARBA" id="ARBA00022842"/>
    </source>
</evidence>
<dbReference type="GO" id="GO:0006310">
    <property type="term" value="P:DNA recombination"/>
    <property type="evidence" value="ECO:0007669"/>
    <property type="project" value="TreeGrafter"/>
</dbReference>
<dbReference type="RefSeq" id="WP_184403703.1">
    <property type="nucleotide sequence ID" value="NZ_JACHHJ010000002.1"/>
</dbReference>
<keyword evidence="13" id="KW-0175">Coiled coil</keyword>
<dbReference type="AlphaFoldDB" id="A0A841Q1H6"/>
<dbReference type="InterPro" id="IPR003601">
    <property type="entry name" value="Topo_IA_2"/>
</dbReference>
<dbReference type="InterPro" id="IPR013825">
    <property type="entry name" value="Topo_IA_cen_sub2"/>
</dbReference>
<evidence type="ECO:0000256" key="11">
    <source>
        <dbReference type="ARBA" id="ARBA00032235"/>
    </source>
</evidence>
<dbReference type="InterPro" id="IPR005738">
    <property type="entry name" value="TopoIII"/>
</dbReference>
<dbReference type="SMART" id="SM00437">
    <property type="entry name" value="TOP1Ac"/>
    <property type="match status" value="1"/>
</dbReference>
<dbReference type="Gene3D" id="1.10.290.10">
    <property type="entry name" value="Topoisomerase I, domain 4"/>
    <property type="match status" value="1"/>
</dbReference>
<name>A0A841Q1H6_9BACL</name>
<dbReference type="PROSITE" id="PS50880">
    <property type="entry name" value="TOPRIM"/>
    <property type="match status" value="1"/>
</dbReference>
<dbReference type="InterPro" id="IPR023405">
    <property type="entry name" value="Topo_IA_core_domain"/>
</dbReference>
<dbReference type="InterPro" id="IPR003602">
    <property type="entry name" value="Topo_IA_DNA-bd_dom"/>
</dbReference>
<gene>
    <name evidence="16" type="ORF">HNR44_001716</name>
</gene>
<dbReference type="InterPro" id="IPR006171">
    <property type="entry name" value="TOPRIM_dom"/>
</dbReference>
<evidence type="ECO:0000256" key="10">
    <source>
        <dbReference type="ARBA" id="ARBA00031985"/>
    </source>
</evidence>
<feature type="coiled-coil region" evidence="13">
    <location>
        <begin position="597"/>
        <end position="624"/>
    </location>
</feature>
<comment type="catalytic activity">
    <reaction evidence="1">
        <text>ATP-independent breakage of single-stranded DNA, followed by passage and rejoining.</text>
        <dbReference type="EC" id="5.6.2.1"/>
    </reaction>
</comment>
<dbReference type="GO" id="GO:0006281">
    <property type="term" value="P:DNA repair"/>
    <property type="evidence" value="ECO:0007669"/>
    <property type="project" value="TreeGrafter"/>
</dbReference>
<dbReference type="PROSITE" id="PS52039">
    <property type="entry name" value="TOPO_IA_2"/>
    <property type="match status" value="1"/>
</dbReference>
<dbReference type="SMART" id="SM00493">
    <property type="entry name" value="TOPRIM"/>
    <property type="match status" value="1"/>
</dbReference>
<dbReference type="GO" id="GO:0006265">
    <property type="term" value="P:DNA topological change"/>
    <property type="evidence" value="ECO:0007669"/>
    <property type="project" value="InterPro"/>
</dbReference>